<dbReference type="PANTHER" id="PTHR42715:SF28">
    <property type="entry name" value="BETA-GLUCOSIDASE L-RELATED"/>
    <property type="match status" value="1"/>
</dbReference>
<comment type="subcellular location">
    <subcellularLocation>
        <location evidence="2">Secreted</location>
    </subcellularLocation>
</comment>
<evidence type="ECO:0000313" key="12">
    <source>
        <dbReference type="Proteomes" id="UP000226031"/>
    </source>
</evidence>
<organism evidence="11 12">
    <name type="scientific">[Emmonsia] crescens</name>
    <dbReference type="NCBI Taxonomy" id="73230"/>
    <lineage>
        <taxon>Eukaryota</taxon>
        <taxon>Fungi</taxon>
        <taxon>Dikarya</taxon>
        <taxon>Ascomycota</taxon>
        <taxon>Pezizomycotina</taxon>
        <taxon>Eurotiomycetes</taxon>
        <taxon>Eurotiomycetidae</taxon>
        <taxon>Onygenales</taxon>
        <taxon>Ajellomycetaceae</taxon>
        <taxon>Emergomyces</taxon>
    </lineage>
</organism>
<dbReference type="PANTHER" id="PTHR42715">
    <property type="entry name" value="BETA-GLUCOSIDASE"/>
    <property type="match status" value="1"/>
</dbReference>
<dbReference type="EC" id="3.2.1.21" evidence="4"/>
<dbReference type="GO" id="GO:0008422">
    <property type="term" value="F:beta-glucosidase activity"/>
    <property type="evidence" value="ECO:0007669"/>
    <property type="project" value="UniProtKB-EC"/>
</dbReference>
<dbReference type="Gene3D" id="2.60.40.10">
    <property type="entry name" value="Immunoglobulins"/>
    <property type="match status" value="1"/>
</dbReference>
<keyword evidence="7" id="KW-0378">Hydrolase</keyword>
<evidence type="ECO:0000256" key="7">
    <source>
        <dbReference type="ARBA" id="ARBA00022801"/>
    </source>
</evidence>
<evidence type="ECO:0000313" key="11">
    <source>
        <dbReference type="EMBL" id="PGH33354.1"/>
    </source>
</evidence>
<evidence type="ECO:0000256" key="4">
    <source>
        <dbReference type="ARBA" id="ARBA00012744"/>
    </source>
</evidence>
<evidence type="ECO:0000256" key="8">
    <source>
        <dbReference type="ARBA" id="ARBA00023001"/>
    </source>
</evidence>
<comment type="similarity">
    <text evidence="3">Belongs to the glycosyl hydrolase 3 family.</text>
</comment>
<proteinExistence type="inferred from homology"/>
<reference evidence="11 12" key="1">
    <citation type="submission" date="2017-10" db="EMBL/GenBank/DDBJ databases">
        <title>Comparative genomics in systemic dimorphic fungi from Ajellomycetaceae.</title>
        <authorList>
            <person name="Munoz J.F."/>
            <person name="Mcewen J.G."/>
            <person name="Clay O.K."/>
            <person name="Cuomo C.A."/>
        </authorList>
    </citation>
    <scope>NUCLEOTIDE SEQUENCE [LARGE SCALE GENOMIC DNA]</scope>
    <source>
        <strain evidence="11 12">UAMH4076</strain>
    </source>
</reference>
<evidence type="ECO:0000256" key="6">
    <source>
        <dbReference type="ARBA" id="ARBA00022729"/>
    </source>
</evidence>
<dbReference type="GO" id="GO:0030245">
    <property type="term" value="P:cellulose catabolic process"/>
    <property type="evidence" value="ECO:0007669"/>
    <property type="project" value="UniProtKB-KW"/>
</dbReference>
<evidence type="ECO:0000256" key="5">
    <source>
        <dbReference type="ARBA" id="ARBA00022525"/>
    </source>
</evidence>
<evidence type="ECO:0000256" key="3">
    <source>
        <dbReference type="ARBA" id="ARBA00005336"/>
    </source>
</evidence>
<accession>A0A2B7ZA94</accession>
<sequence>MGPLAIQFASVATAFPAVIHAASAWDFELIRQRGTAMGENITNNGTVTSAEVAQLYTLESAPESSVRQLRGFQERAFSEWHRTEAPFYHPGIVYRI</sequence>
<gene>
    <name evidence="11" type="ORF">GX50_03831</name>
</gene>
<dbReference type="InterPro" id="IPR050288">
    <property type="entry name" value="Cellulose_deg_GH3"/>
</dbReference>
<dbReference type="EMBL" id="PDND01000065">
    <property type="protein sequence ID" value="PGH33354.1"/>
    <property type="molecule type" value="Genomic_DNA"/>
</dbReference>
<keyword evidence="9" id="KW-0119">Carbohydrate metabolism</keyword>
<keyword evidence="5" id="KW-0964">Secreted</keyword>
<keyword evidence="8" id="KW-0624">Polysaccharide degradation</keyword>
<dbReference type="GO" id="GO:0005576">
    <property type="term" value="C:extracellular region"/>
    <property type="evidence" value="ECO:0007669"/>
    <property type="project" value="UniProtKB-SubCell"/>
</dbReference>
<name>A0A2B7ZA94_9EURO</name>
<keyword evidence="12" id="KW-1185">Reference proteome</keyword>
<comment type="caution">
    <text evidence="11">The sequence shown here is derived from an EMBL/GenBank/DDBJ whole genome shotgun (WGS) entry which is preliminary data.</text>
</comment>
<dbReference type="InterPro" id="IPR013783">
    <property type="entry name" value="Ig-like_fold"/>
</dbReference>
<keyword evidence="8" id="KW-0136">Cellulose degradation</keyword>
<keyword evidence="6" id="KW-0732">Signal</keyword>
<evidence type="ECO:0000256" key="10">
    <source>
        <dbReference type="ARBA" id="ARBA00023295"/>
    </source>
</evidence>
<evidence type="ECO:0000256" key="9">
    <source>
        <dbReference type="ARBA" id="ARBA00023277"/>
    </source>
</evidence>
<keyword evidence="10" id="KW-0326">Glycosidase</keyword>
<dbReference type="Proteomes" id="UP000226031">
    <property type="component" value="Unassembled WGS sequence"/>
</dbReference>
<dbReference type="AlphaFoldDB" id="A0A2B7ZA94"/>
<evidence type="ECO:0000256" key="2">
    <source>
        <dbReference type="ARBA" id="ARBA00004613"/>
    </source>
</evidence>
<comment type="catalytic activity">
    <reaction evidence="1">
        <text>Hydrolysis of terminal, non-reducing beta-D-glucosyl residues with release of beta-D-glucose.</text>
        <dbReference type="EC" id="3.2.1.21"/>
    </reaction>
</comment>
<evidence type="ECO:0000256" key="1">
    <source>
        <dbReference type="ARBA" id="ARBA00000448"/>
    </source>
</evidence>
<protein>
    <recommendedName>
        <fullName evidence="4">beta-glucosidase</fullName>
        <ecNumber evidence="4">3.2.1.21</ecNumber>
    </recommendedName>
</protein>